<dbReference type="GO" id="GO:0003676">
    <property type="term" value="F:nucleic acid binding"/>
    <property type="evidence" value="ECO:0007669"/>
    <property type="project" value="InterPro"/>
</dbReference>
<evidence type="ECO:0000259" key="1">
    <source>
        <dbReference type="Pfam" id="PF24626"/>
    </source>
</evidence>
<name>A0AA38ST76_9ASTR</name>
<sequence length="249" mass="29052">MLRACTLDFTGSWEDHLPLIEFTYNNSYHASIEAASYEILYGRKCRTPLCLNEVGERQLITSDKIQLVRKRLKTAMDRQKSYADKRKKDIEFQVGDQVTLKVSLWKGVIRFGKNGKLSPRYIGPFMITDRVGAVTYWLDLPDELMDPVTAIPLSEISIEPKLNFVEEPVAIMDRKIRKLRNKEFKLVKVQWKFHKGQQCTWEAESEMRDKYPCLFRTLGEINSESVKVAQMYCTMDTGYRGSYVPWEII</sequence>
<dbReference type="InterPro" id="IPR056924">
    <property type="entry name" value="SH3_Tf2-1"/>
</dbReference>
<feature type="domain" description="Tf2-1-like SH3-like" evidence="1">
    <location>
        <begin position="95"/>
        <end position="145"/>
    </location>
</feature>
<keyword evidence="3" id="KW-1185">Reference proteome</keyword>
<dbReference type="EMBL" id="JARYMX010000006">
    <property type="protein sequence ID" value="KAJ9544503.1"/>
    <property type="molecule type" value="Genomic_DNA"/>
</dbReference>
<protein>
    <recommendedName>
        <fullName evidence="1">Tf2-1-like SH3-like domain-containing protein</fullName>
    </recommendedName>
</protein>
<dbReference type="InterPro" id="IPR036397">
    <property type="entry name" value="RNaseH_sf"/>
</dbReference>
<evidence type="ECO:0000313" key="2">
    <source>
        <dbReference type="EMBL" id="KAJ9544503.1"/>
    </source>
</evidence>
<dbReference type="Proteomes" id="UP001172457">
    <property type="component" value="Chromosome 6"/>
</dbReference>
<proteinExistence type="predicted"/>
<evidence type="ECO:0000313" key="3">
    <source>
        <dbReference type="Proteomes" id="UP001172457"/>
    </source>
</evidence>
<dbReference type="PANTHER" id="PTHR46148:SF57">
    <property type="entry name" value="OS12G0499874 PROTEIN"/>
    <property type="match status" value="1"/>
</dbReference>
<comment type="caution">
    <text evidence="2">The sequence shown here is derived from an EMBL/GenBank/DDBJ whole genome shotgun (WGS) entry which is preliminary data.</text>
</comment>
<accession>A0AA38ST76</accession>
<dbReference type="AlphaFoldDB" id="A0AA38ST76"/>
<reference evidence="2" key="1">
    <citation type="submission" date="2023-03" db="EMBL/GenBank/DDBJ databases">
        <title>Chromosome-scale reference genome and RAD-based genetic map of yellow starthistle (Centaurea solstitialis) reveal putative structural variation and QTLs associated with invader traits.</title>
        <authorList>
            <person name="Reatini B."/>
            <person name="Cang F.A."/>
            <person name="Jiang Q."/>
            <person name="Mckibben M.T.W."/>
            <person name="Barker M.S."/>
            <person name="Rieseberg L.H."/>
            <person name="Dlugosch K.M."/>
        </authorList>
    </citation>
    <scope>NUCLEOTIDE SEQUENCE</scope>
    <source>
        <strain evidence="2">CAN-66</strain>
        <tissue evidence="2">Leaf</tissue>
    </source>
</reference>
<dbReference type="Pfam" id="PF24626">
    <property type="entry name" value="SH3_Tf2-1"/>
    <property type="match status" value="1"/>
</dbReference>
<dbReference type="Gene3D" id="3.30.420.10">
    <property type="entry name" value="Ribonuclease H-like superfamily/Ribonuclease H"/>
    <property type="match status" value="1"/>
</dbReference>
<organism evidence="2 3">
    <name type="scientific">Centaurea solstitialis</name>
    <name type="common">yellow star-thistle</name>
    <dbReference type="NCBI Taxonomy" id="347529"/>
    <lineage>
        <taxon>Eukaryota</taxon>
        <taxon>Viridiplantae</taxon>
        <taxon>Streptophyta</taxon>
        <taxon>Embryophyta</taxon>
        <taxon>Tracheophyta</taxon>
        <taxon>Spermatophyta</taxon>
        <taxon>Magnoliopsida</taxon>
        <taxon>eudicotyledons</taxon>
        <taxon>Gunneridae</taxon>
        <taxon>Pentapetalae</taxon>
        <taxon>asterids</taxon>
        <taxon>campanulids</taxon>
        <taxon>Asterales</taxon>
        <taxon>Asteraceae</taxon>
        <taxon>Carduoideae</taxon>
        <taxon>Cardueae</taxon>
        <taxon>Centaureinae</taxon>
        <taxon>Centaurea</taxon>
    </lineage>
</organism>
<gene>
    <name evidence="2" type="ORF">OSB04_024210</name>
</gene>
<dbReference type="PANTHER" id="PTHR46148">
    <property type="entry name" value="CHROMO DOMAIN-CONTAINING PROTEIN"/>
    <property type="match status" value="1"/>
</dbReference>